<dbReference type="InterPro" id="IPR020846">
    <property type="entry name" value="MFS_dom"/>
</dbReference>
<gene>
    <name evidence="8" type="ORF">PV09_01206</name>
</gene>
<dbReference type="InParanoid" id="A0A0D2ANI1"/>
<dbReference type="HOGENOM" id="CLU_008455_11_6_1"/>
<feature type="transmembrane region" description="Helical" evidence="6">
    <location>
        <begin position="446"/>
        <end position="467"/>
    </location>
</feature>
<organism evidence="8 9">
    <name type="scientific">Verruconis gallopava</name>
    <dbReference type="NCBI Taxonomy" id="253628"/>
    <lineage>
        <taxon>Eukaryota</taxon>
        <taxon>Fungi</taxon>
        <taxon>Dikarya</taxon>
        <taxon>Ascomycota</taxon>
        <taxon>Pezizomycotina</taxon>
        <taxon>Dothideomycetes</taxon>
        <taxon>Pleosporomycetidae</taxon>
        <taxon>Venturiales</taxon>
        <taxon>Sympoventuriaceae</taxon>
        <taxon>Verruconis</taxon>
    </lineage>
</organism>
<evidence type="ECO:0000256" key="6">
    <source>
        <dbReference type="SAM" id="Phobius"/>
    </source>
</evidence>
<dbReference type="GO" id="GO:0022857">
    <property type="term" value="F:transmembrane transporter activity"/>
    <property type="evidence" value="ECO:0007669"/>
    <property type="project" value="InterPro"/>
</dbReference>
<feature type="transmembrane region" description="Helical" evidence="6">
    <location>
        <begin position="84"/>
        <end position="107"/>
    </location>
</feature>
<feature type="transmembrane region" description="Helical" evidence="6">
    <location>
        <begin position="389"/>
        <end position="408"/>
    </location>
</feature>
<dbReference type="Proteomes" id="UP000053259">
    <property type="component" value="Unassembled WGS sequence"/>
</dbReference>
<evidence type="ECO:0000256" key="2">
    <source>
        <dbReference type="ARBA" id="ARBA00022692"/>
    </source>
</evidence>
<feature type="transmembrane region" description="Helical" evidence="6">
    <location>
        <begin position="349"/>
        <end position="368"/>
    </location>
</feature>
<dbReference type="PANTHER" id="PTHR23502">
    <property type="entry name" value="MAJOR FACILITATOR SUPERFAMILY"/>
    <property type="match status" value="1"/>
</dbReference>
<feature type="transmembrane region" description="Helical" evidence="6">
    <location>
        <begin position="172"/>
        <end position="191"/>
    </location>
</feature>
<evidence type="ECO:0000256" key="4">
    <source>
        <dbReference type="ARBA" id="ARBA00023136"/>
    </source>
</evidence>
<feature type="region of interest" description="Disordered" evidence="5">
    <location>
        <begin position="1"/>
        <end position="48"/>
    </location>
</feature>
<dbReference type="PROSITE" id="PS50850">
    <property type="entry name" value="MFS"/>
    <property type="match status" value="1"/>
</dbReference>
<accession>A0A0D2ANI1</accession>
<comment type="subcellular location">
    <subcellularLocation>
        <location evidence="1">Membrane</location>
        <topology evidence="1">Multi-pass membrane protein</topology>
    </subcellularLocation>
</comment>
<dbReference type="OrthoDB" id="9986881at2759"/>
<feature type="transmembrane region" description="Helical" evidence="6">
    <location>
        <begin position="145"/>
        <end position="166"/>
    </location>
</feature>
<feature type="transmembrane region" description="Helical" evidence="6">
    <location>
        <begin position="414"/>
        <end position="434"/>
    </location>
</feature>
<dbReference type="EMBL" id="KN847531">
    <property type="protein sequence ID" value="KIW08288.1"/>
    <property type="molecule type" value="Genomic_DNA"/>
</dbReference>
<protein>
    <recommendedName>
        <fullName evidence="7">Major facilitator superfamily (MFS) profile domain-containing protein</fullName>
    </recommendedName>
</protein>
<dbReference type="InterPro" id="IPR011701">
    <property type="entry name" value="MFS"/>
</dbReference>
<dbReference type="SUPFAM" id="SSF103473">
    <property type="entry name" value="MFS general substrate transporter"/>
    <property type="match status" value="1"/>
</dbReference>
<keyword evidence="4 6" id="KW-0472">Membrane</keyword>
<feature type="domain" description="Major facilitator superfamily (MFS) profile" evidence="7">
    <location>
        <begin position="78"/>
        <end position="519"/>
    </location>
</feature>
<dbReference type="Pfam" id="PF07690">
    <property type="entry name" value="MFS_1"/>
    <property type="match status" value="1"/>
</dbReference>
<evidence type="ECO:0000256" key="1">
    <source>
        <dbReference type="ARBA" id="ARBA00004141"/>
    </source>
</evidence>
<dbReference type="AlphaFoldDB" id="A0A0D2ANI1"/>
<keyword evidence="3 6" id="KW-1133">Transmembrane helix</keyword>
<evidence type="ECO:0000313" key="8">
    <source>
        <dbReference type="EMBL" id="KIW08288.1"/>
    </source>
</evidence>
<feature type="transmembrane region" description="Helical" evidence="6">
    <location>
        <begin position="113"/>
        <end position="133"/>
    </location>
</feature>
<dbReference type="VEuPathDB" id="FungiDB:PV09_01206"/>
<dbReference type="STRING" id="253628.A0A0D2ANI1"/>
<sequence>MPSSTSDERSVASSTETKDLEKEADKPETRTDHDRMPNEQLAECKSHPADASDRILVGWDENDPENPYNFPDWQKWFITGQLGLLALAASLGSSITAPANGVIAQHFGVSREVSVLTISLFVLGFAFGPCIWAPVSEIWGRKWSMLPALCGLALFSIACAVAQNAATIFVCRFFSGLFGSAAVANVSAALGDIWVPKQRGTAVVLYAVAVVGGPTLGPTIGAAIVVNPHMGWRWTEYILAIVTFASTGFCYFFLPEVYQPYLLKRRAQRLRKQMGDQRYYHPHEDVKIDVKSIVIKHFGRPIRMLLTEPMVTAIAVYASFVFALLYMTLEFFSIVYNEDRGWPLVTSTLPFIGLFVGVLSAVFVNLANLPRYRRAVEANGGKAVPEARLPPMIFGAIIFATGLFLFGWTSKPSINWVPSVIAAGFIGAGFNIIFQQCINFLVDTYSLYAASAVAANTFLRSIMAAGLPLAARPMFSNLGVGPACSILGGIAAAAIPVPFIFIRYGAKLRARSKFAPTNR</sequence>
<dbReference type="GO" id="GO:0005886">
    <property type="term" value="C:plasma membrane"/>
    <property type="evidence" value="ECO:0007669"/>
    <property type="project" value="TreeGrafter"/>
</dbReference>
<feature type="transmembrane region" description="Helical" evidence="6">
    <location>
        <begin position="310"/>
        <end position="329"/>
    </location>
</feature>
<dbReference type="Gene3D" id="1.20.1250.20">
    <property type="entry name" value="MFS general substrate transporter like domains"/>
    <property type="match status" value="1"/>
</dbReference>
<dbReference type="FunFam" id="1.20.1250.20:FF:000011">
    <property type="entry name" value="MFS multidrug transporter, putative"/>
    <property type="match status" value="1"/>
</dbReference>
<feature type="transmembrane region" description="Helical" evidence="6">
    <location>
        <begin position="203"/>
        <end position="225"/>
    </location>
</feature>
<dbReference type="PANTHER" id="PTHR23502:SF49">
    <property type="entry name" value="MAJOR FACILITATOR SUPERFAMILY (MFS) PROFILE DOMAIN-CONTAINING PROTEIN"/>
    <property type="match status" value="1"/>
</dbReference>
<evidence type="ECO:0000259" key="7">
    <source>
        <dbReference type="PROSITE" id="PS50850"/>
    </source>
</evidence>
<evidence type="ECO:0000256" key="5">
    <source>
        <dbReference type="SAM" id="MobiDB-lite"/>
    </source>
</evidence>
<keyword evidence="9" id="KW-1185">Reference proteome</keyword>
<evidence type="ECO:0000256" key="3">
    <source>
        <dbReference type="ARBA" id="ARBA00022989"/>
    </source>
</evidence>
<name>A0A0D2ANI1_9PEZI</name>
<dbReference type="GeneID" id="27309179"/>
<dbReference type="RefSeq" id="XP_016218157.1">
    <property type="nucleotide sequence ID" value="XM_016354062.1"/>
</dbReference>
<feature type="transmembrane region" description="Helical" evidence="6">
    <location>
        <begin position="479"/>
        <end position="502"/>
    </location>
</feature>
<dbReference type="CDD" id="cd17323">
    <property type="entry name" value="MFS_Tpo1_MDR_like"/>
    <property type="match status" value="1"/>
</dbReference>
<proteinExistence type="predicted"/>
<evidence type="ECO:0000313" key="9">
    <source>
        <dbReference type="Proteomes" id="UP000053259"/>
    </source>
</evidence>
<feature type="transmembrane region" description="Helical" evidence="6">
    <location>
        <begin position="237"/>
        <end position="258"/>
    </location>
</feature>
<keyword evidence="2 6" id="KW-0812">Transmembrane</keyword>
<reference evidence="8 9" key="1">
    <citation type="submission" date="2015-01" db="EMBL/GenBank/DDBJ databases">
        <title>The Genome Sequence of Ochroconis gallopava CBS43764.</title>
        <authorList>
            <consortium name="The Broad Institute Genomics Platform"/>
            <person name="Cuomo C."/>
            <person name="de Hoog S."/>
            <person name="Gorbushina A."/>
            <person name="Stielow B."/>
            <person name="Teixiera M."/>
            <person name="Abouelleil A."/>
            <person name="Chapman S.B."/>
            <person name="Priest M."/>
            <person name="Young S.K."/>
            <person name="Wortman J."/>
            <person name="Nusbaum C."/>
            <person name="Birren B."/>
        </authorList>
    </citation>
    <scope>NUCLEOTIDE SEQUENCE [LARGE SCALE GENOMIC DNA]</scope>
    <source>
        <strain evidence="8 9">CBS 43764</strain>
    </source>
</reference>
<dbReference type="InterPro" id="IPR036259">
    <property type="entry name" value="MFS_trans_sf"/>
</dbReference>